<proteinExistence type="predicted"/>
<comment type="caution">
    <text evidence="2">The sequence shown here is derived from an EMBL/GenBank/DDBJ whole genome shotgun (WGS) entry which is preliminary data.</text>
</comment>
<evidence type="ECO:0000256" key="1">
    <source>
        <dbReference type="SAM" id="MobiDB-lite"/>
    </source>
</evidence>
<name>A0A4C1W0A1_EUMVA</name>
<feature type="compositionally biased region" description="Basic and acidic residues" evidence="1">
    <location>
        <begin position="199"/>
        <end position="217"/>
    </location>
</feature>
<evidence type="ECO:0000313" key="2">
    <source>
        <dbReference type="EMBL" id="GBP43517.1"/>
    </source>
</evidence>
<protein>
    <submittedName>
        <fullName evidence="2">Uncharacterized protein</fullName>
    </submittedName>
</protein>
<accession>A0A4C1W0A1</accession>
<organism evidence="2 3">
    <name type="scientific">Eumeta variegata</name>
    <name type="common">Bagworm moth</name>
    <name type="synonym">Eumeta japonica</name>
    <dbReference type="NCBI Taxonomy" id="151549"/>
    <lineage>
        <taxon>Eukaryota</taxon>
        <taxon>Metazoa</taxon>
        <taxon>Ecdysozoa</taxon>
        <taxon>Arthropoda</taxon>
        <taxon>Hexapoda</taxon>
        <taxon>Insecta</taxon>
        <taxon>Pterygota</taxon>
        <taxon>Neoptera</taxon>
        <taxon>Endopterygota</taxon>
        <taxon>Lepidoptera</taxon>
        <taxon>Glossata</taxon>
        <taxon>Ditrysia</taxon>
        <taxon>Tineoidea</taxon>
        <taxon>Psychidae</taxon>
        <taxon>Oiketicinae</taxon>
        <taxon>Eumeta</taxon>
    </lineage>
</organism>
<reference evidence="2 3" key="1">
    <citation type="journal article" date="2019" name="Commun. Biol.">
        <title>The bagworm genome reveals a unique fibroin gene that provides high tensile strength.</title>
        <authorList>
            <person name="Kono N."/>
            <person name="Nakamura H."/>
            <person name="Ohtoshi R."/>
            <person name="Tomita M."/>
            <person name="Numata K."/>
            <person name="Arakawa K."/>
        </authorList>
    </citation>
    <scope>NUCLEOTIDE SEQUENCE [LARGE SCALE GENOMIC DNA]</scope>
</reference>
<keyword evidence="3" id="KW-1185">Reference proteome</keyword>
<sequence>MVKNHTLFDDQFRLFFLYFLLESHQLLAEEIRIEGFSWREKALNAERLFQRNRRGRNFRDYGPAVASHRRGPLTYCLRKQLNLDASHRSLSLSSRINESKSGTNTNILYYKNTIIDSTHESKQANPFGDGEFFEYETFIVSPYAARSLSDYQKKRSRPSDKKRRRRRRDGGRPSAECIRDALFFLTPRRHVCAGTCPDSRIDDNAPGDPERLKNRGAVSRDRRRGLFNERFCRLPIAADLGFIKINRSDAARPQSGMPLNGQ</sequence>
<feature type="region of interest" description="Disordered" evidence="1">
    <location>
        <begin position="198"/>
        <end position="217"/>
    </location>
</feature>
<dbReference type="EMBL" id="BGZK01000437">
    <property type="protein sequence ID" value="GBP43517.1"/>
    <property type="molecule type" value="Genomic_DNA"/>
</dbReference>
<gene>
    <name evidence="2" type="ORF">EVAR_30474_1</name>
</gene>
<feature type="region of interest" description="Disordered" evidence="1">
    <location>
        <begin position="149"/>
        <end position="173"/>
    </location>
</feature>
<feature type="compositionally biased region" description="Basic residues" evidence="1">
    <location>
        <begin position="160"/>
        <end position="169"/>
    </location>
</feature>
<evidence type="ECO:0000313" key="3">
    <source>
        <dbReference type="Proteomes" id="UP000299102"/>
    </source>
</evidence>
<dbReference type="AlphaFoldDB" id="A0A4C1W0A1"/>
<dbReference type="Proteomes" id="UP000299102">
    <property type="component" value="Unassembled WGS sequence"/>
</dbReference>